<keyword evidence="3" id="KW-1185">Reference proteome</keyword>
<reference evidence="2" key="1">
    <citation type="submission" date="2023-08" db="EMBL/GenBank/DDBJ databases">
        <authorList>
            <person name="Audoor S."/>
            <person name="Bilcke G."/>
        </authorList>
    </citation>
    <scope>NUCLEOTIDE SEQUENCE</scope>
</reference>
<dbReference type="EMBL" id="CAKOGP040001747">
    <property type="protein sequence ID" value="CAJ1948569.1"/>
    <property type="molecule type" value="Genomic_DNA"/>
</dbReference>
<organism evidence="2 3">
    <name type="scientific">Cylindrotheca closterium</name>
    <dbReference type="NCBI Taxonomy" id="2856"/>
    <lineage>
        <taxon>Eukaryota</taxon>
        <taxon>Sar</taxon>
        <taxon>Stramenopiles</taxon>
        <taxon>Ochrophyta</taxon>
        <taxon>Bacillariophyta</taxon>
        <taxon>Bacillariophyceae</taxon>
        <taxon>Bacillariophycidae</taxon>
        <taxon>Bacillariales</taxon>
        <taxon>Bacillariaceae</taxon>
        <taxon>Cylindrotheca</taxon>
    </lineage>
</organism>
<accession>A0AAD2FQD3</accession>
<name>A0AAD2FQD3_9STRA</name>
<feature type="region of interest" description="Disordered" evidence="1">
    <location>
        <begin position="1"/>
        <end position="26"/>
    </location>
</feature>
<sequence length="231" mass="26453">MENITEPTETDESGSLHFQAPKKDEGAPVKGRKVFFHSRIQCRTRLNKAPITSPDNLWYSKQELASLRKQNKRVKNLGMSGFTSFIGDDDTEAISFVGLYSEMERKQRAQRIKEAKKCVFGEQMQQEEDFYNGVRTLYNFKLDQESIAEFYSIYSLRAAKIAQMKGLRLARHVESLSAEECTFIDDNHRPCSQHSYSQRSKVTSENRLVRKKPSMRSVGNLIARLTTPAAA</sequence>
<evidence type="ECO:0000313" key="2">
    <source>
        <dbReference type="EMBL" id="CAJ1948569.1"/>
    </source>
</evidence>
<gene>
    <name evidence="2" type="ORF">CYCCA115_LOCUS11682</name>
</gene>
<proteinExistence type="predicted"/>
<dbReference type="AlphaFoldDB" id="A0AAD2FQD3"/>
<protein>
    <submittedName>
        <fullName evidence="2">Uncharacterized protein</fullName>
    </submittedName>
</protein>
<evidence type="ECO:0000313" key="3">
    <source>
        <dbReference type="Proteomes" id="UP001295423"/>
    </source>
</evidence>
<comment type="caution">
    <text evidence="2">The sequence shown here is derived from an EMBL/GenBank/DDBJ whole genome shotgun (WGS) entry which is preliminary data.</text>
</comment>
<dbReference type="Proteomes" id="UP001295423">
    <property type="component" value="Unassembled WGS sequence"/>
</dbReference>
<evidence type="ECO:0000256" key="1">
    <source>
        <dbReference type="SAM" id="MobiDB-lite"/>
    </source>
</evidence>